<evidence type="ECO:0000313" key="11">
    <source>
        <dbReference type="Proteomes" id="UP001301152"/>
    </source>
</evidence>
<evidence type="ECO:0000256" key="4">
    <source>
        <dbReference type="ARBA" id="ARBA00022840"/>
    </source>
</evidence>
<dbReference type="Pfam" id="PF00664">
    <property type="entry name" value="ABC_membrane"/>
    <property type="match status" value="1"/>
</dbReference>
<keyword evidence="5 7" id="KW-1133">Transmembrane helix</keyword>
<dbReference type="InterPro" id="IPR039421">
    <property type="entry name" value="Type_1_exporter"/>
</dbReference>
<dbReference type="CDD" id="cd18584">
    <property type="entry name" value="ABC_6TM_AarD_CydD"/>
    <property type="match status" value="1"/>
</dbReference>
<evidence type="ECO:0000256" key="6">
    <source>
        <dbReference type="ARBA" id="ARBA00023136"/>
    </source>
</evidence>
<feature type="domain" description="ABC transmembrane type-1" evidence="9">
    <location>
        <begin position="26"/>
        <end position="319"/>
    </location>
</feature>
<dbReference type="Gene3D" id="1.20.1560.10">
    <property type="entry name" value="ABC transporter type 1, transmembrane domain"/>
    <property type="match status" value="1"/>
</dbReference>
<dbReference type="SMART" id="SM00382">
    <property type="entry name" value="AAA"/>
    <property type="match status" value="1"/>
</dbReference>
<dbReference type="InterPro" id="IPR014216">
    <property type="entry name" value="ABC_transptr_CydD"/>
</dbReference>
<protein>
    <submittedName>
        <fullName evidence="10">Thiol reductant ABC exporter subunit CydD</fullName>
    </submittedName>
</protein>
<dbReference type="RefSeq" id="WP_173559927.1">
    <property type="nucleotide sequence ID" value="NZ_JAPIUZ010000004.1"/>
</dbReference>
<comment type="subcellular location">
    <subcellularLocation>
        <location evidence="1">Cell membrane</location>
        <topology evidence="1">Multi-pass membrane protein</topology>
    </subcellularLocation>
</comment>
<dbReference type="InterPro" id="IPR003593">
    <property type="entry name" value="AAA+_ATPase"/>
</dbReference>
<accession>A0ABT3QG35</accession>
<reference evidence="10 11" key="1">
    <citation type="submission" date="2022-11" db="EMBL/GenBank/DDBJ databases">
        <title>Genome sequencing of Acetobacter type strain.</title>
        <authorList>
            <person name="Heo J."/>
            <person name="Lee D."/>
            <person name="Han B.-H."/>
            <person name="Hong S.-B."/>
            <person name="Kwon S.-W."/>
        </authorList>
    </citation>
    <scope>NUCLEOTIDE SEQUENCE [LARGE SCALE GENOMIC DNA]</scope>
    <source>
        <strain evidence="10 11">KACC 21253</strain>
    </source>
</reference>
<dbReference type="InterPro" id="IPR003439">
    <property type="entry name" value="ABC_transporter-like_ATP-bd"/>
</dbReference>
<evidence type="ECO:0000256" key="7">
    <source>
        <dbReference type="SAM" id="Phobius"/>
    </source>
</evidence>
<dbReference type="SUPFAM" id="SSF52540">
    <property type="entry name" value="P-loop containing nucleoside triphosphate hydrolases"/>
    <property type="match status" value="1"/>
</dbReference>
<evidence type="ECO:0000259" key="8">
    <source>
        <dbReference type="PROSITE" id="PS50893"/>
    </source>
</evidence>
<comment type="caution">
    <text evidence="10">The sequence shown here is derived from an EMBL/GenBank/DDBJ whole genome shotgun (WGS) entry which is preliminary data.</text>
</comment>
<organism evidence="10 11">
    <name type="scientific">Acetobacter thailandicus</name>
    <dbReference type="NCBI Taxonomy" id="1502842"/>
    <lineage>
        <taxon>Bacteria</taxon>
        <taxon>Pseudomonadati</taxon>
        <taxon>Pseudomonadota</taxon>
        <taxon>Alphaproteobacteria</taxon>
        <taxon>Acetobacterales</taxon>
        <taxon>Acetobacteraceae</taxon>
        <taxon>Acetobacter</taxon>
    </lineage>
</organism>
<gene>
    <name evidence="10" type="primary">cydD</name>
    <name evidence="10" type="ORF">OQ497_09800</name>
</gene>
<keyword evidence="4" id="KW-0067">ATP-binding</keyword>
<dbReference type="Pfam" id="PF00005">
    <property type="entry name" value="ABC_tran"/>
    <property type="match status" value="1"/>
</dbReference>
<dbReference type="InterPro" id="IPR017871">
    <property type="entry name" value="ABC_transporter-like_CS"/>
</dbReference>
<evidence type="ECO:0000256" key="1">
    <source>
        <dbReference type="ARBA" id="ARBA00004651"/>
    </source>
</evidence>
<keyword evidence="3" id="KW-0547">Nucleotide-binding</keyword>
<sequence>MSNEKAAIRQWTKAQSRLGRQAARPVILLSLISSLLGVGLAWCVATLLGYALMALTQGPVNASPVPYLAGFVILSVLRGLCMARGEVAAAKAGFAARKRLREEALAAILSEGPALLRQTHSGVLATTVIDRVEALNGFFSRWLPASVLWIAAPCLILIPVYCIQPQAALILGLCGLTVPFAQALFGIGAAVASRKQFLAMVRLQARFLDRIKGIATIVLAGRAEDETQRIGAAAEELRVRTMKVLRVAFLSSASIDCAMVVAFIVLTLITAHTALTLHAQGMESALQVTLIHGLFALLVTPEFFAPLRSLALAYQDRAHAQSAAAAMMDISKIQKEFSSDVDSLTESHNVSICFDNVSFTWDPARGTTLKNISFSVNPGETLVLSGASGAGKSTIVELLLGFIYPDSGTVLFNNIPTETCPPEKLSHIISAIGQRPVLFAGTLRENILFASPDANEAALAAAIQAAAVDTFLPQLPDGLETYIGEGGFGLSGGQAQRIAIARAYLKNAPVLLLDEPTAHLDPLTEQDVFESLKILAKGKTVILATHSAAAMSFEGKHIHLRDGMTDDQKGSRADG</sequence>
<dbReference type="InterPro" id="IPR036640">
    <property type="entry name" value="ABC1_TM_sf"/>
</dbReference>
<dbReference type="CDD" id="cd03228">
    <property type="entry name" value="ABCC_MRP_Like"/>
    <property type="match status" value="1"/>
</dbReference>
<keyword evidence="6 7" id="KW-0472">Membrane</keyword>
<dbReference type="SUPFAM" id="SSF90123">
    <property type="entry name" value="ABC transporter transmembrane region"/>
    <property type="match status" value="1"/>
</dbReference>
<dbReference type="PROSITE" id="PS00211">
    <property type="entry name" value="ABC_TRANSPORTER_1"/>
    <property type="match status" value="1"/>
</dbReference>
<evidence type="ECO:0000256" key="2">
    <source>
        <dbReference type="ARBA" id="ARBA00022692"/>
    </source>
</evidence>
<dbReference type="PROSITE" id="PS50929">
    <property type="entry name" value="ABC_TM1F"/>
    <property type="match status" value="1"/>
</dbReference>
<feature type="transmembrane region" description="Helical" evidence="7">
    <location>
        <begin position="289"/>
        <end position="307"/>
    </location>
</feature>
<evidence type="ECO:0000259" key="9">
    <source>
        <dbReference type="PROSITE" id="PS50929"/>
    </source>
</evidence>
<dbReference type="EMBL" id="JAPIUZ010000004">
    <property type="protein sequence ID" value="MCX2564252.1"/>
    <property type="molecule type" value="Genomic_DNA"/>
</dbReference>
<dbReference type="NCBIfam" id="TIGR02857">
    <property type="entry name" value="CydD"/>
    <property type="match status" value="1"/>
</dbReference>
<feature type="transmembrane region" description="Helical" evidence="7">
    <location>
        <begin position="167"/>
        <end position="192"/>
    </location>
</feature>
<feature type="domain" description="ABC transporter" evidence="8">
    <location>
        <begin position="352"/>
        <end position="573"/>
    </location>
</feature>
<dbReference type="Proteomes" id="UP001301152">
    <property type="component" value="Unassembled WGS sequence"/>
</dbReference>
<feature type="transmembrane region" description="Helical" evidence="7">
    <location>
        <begin position="142"/>
        <end position="161"/>
    </location>
</feature>
<dbReference type="InterPro" id="IPR011527">
    <property type="entry name" value="ABC1_TM_dom"/>
</dbReference>
<keyword evidence="11" id="KW-1185">Reference proteome</keyword>
<feature type="transmembrane region" description="Helical" evidence="7">
    <location>
        <begin position="64"/>
        <end position="81"/>
    </location>
</feature>
<feature type="transmembrane region" description="Helical" evidence="7">
    <location>
        <begin position="247"/>
        <end position="269"/>
    </location>
</feature>
<proteinExistence type="predicted"/>
<evidence type="ECO:0000313" key="10">
    <source>
        <dbReference type="EMBL" id="MCX2564252.1"/>
    </source>
</evidence>
<evidence type="ECO:0000256" key="5">
    <source>
        <dbReference type="ARBA" id="ARBA00022989"/>
    </source>
</evidence>
<name>A0ABT3QG35_9PROT</name>
<dbReference type="PANTHER" id="PTHR24221:SF261">
    <property type="entry name" value="GLUTATHIONE_L-CYSTEINE TRANSPORT SYSTEM ATP-BINDING_PERMEASE PROTEIN CYDD"/>
    <property type="match status" value="1"/>
</dbReference>
<dbReference type="InterPro" id="IPR027417">
    <property type="entry name" value="P-loop_NTPase"/>
</dbReference>
<dbReference type="PANTHER" id="PTHR24221">
    <property type="entry name" value="ATP-BINDING CASSETTE SUB-FAMILY B"/>
    <property type="match status" value="1"/>
</dbReference>
<evidence type="ECO:0000256" key="3">
    <source>
        <dbReference type="ARBA" id="ARBA00022741"/>
    </source>
</evidence>
<feature type="transmembrane region" description="Helical" evidence="7">
    <location>
        <begin position="26"/>
        <end position="52"/>
    </location>
</feature>
<dbReference type="PROSITE" id="PS50893">
    <property type="entry name" value="ABC_TRANSPORTER_2"/>
    <property type="match status" value="1"/>
</dbReference>
<keyword evidence="2 7" id="KW-0812">Transmembrane</keyword>
<dbReference type="Gene3D" id="3.40.50.300">
    <property type="entry name" value="P-loop containing nucleotide triphosphate hydrolases"/>
    <property type="match status" value="1"/>
</dbReference>